<protein>
    <submittedName>
        <fullName evidence="2">Fic family protein</fullName>
    </submittedName>
</protein>
<dbReference type="Pfam" id="PF02661">
    <property type="entry name" value="Fic"/>
    <property type="match status" value="1"/>
</dbReference>
<reference evidence="2" key="1">
    <citation type="submission" date="2022-12" db="EMBL/GenBank/DDBJ databases">
        <authorList>
            <person name="Wang J."/>
        </authorList>
    </citation>
    <scope>NUCLEOTIDE SEQUENCE</scope>
    <source>
        <strain evidence="2">HY-45-18</strain>
    </source>
</reference>
<evidence type="ECO:0000313" key="2">
    <source>
        <dbReference type="EMBL" id="MCY6485507.1"/>
    </source>
</evidence>
<dbReference type="PANTHER" id="PTHR13504">
    <property type="entry name" value="FIDO DOMAIN-CONTAINING PROTEIN DDB_G0283145"/>
    <property type="match status" value="1"/>
</dbReference>
<dbReference type="InterPro" id="IPR036597">
    <property type="entry name" value="Fido-like_dom_sf"/>
</dbReference>
<name>A0ABT4D2N6_9CLOT</name>
<accession>A0ABT4D2N6</accession>
<proteinExistence type="predicted"/>
<dbReference type="RefSeq" id="WP_268041887.1">
    <property type="nucleotide sequence ID" value="NZ_JAPQER010000007.1"/>
</dbReference>
<organism evidence="2 3">
    <name type="scientific">Clostridium aestuarii</name>
    <dbReference type="NCBI Taxonomy" id="338193"/>
    <lineage>
        <taxon>Bacteria</taxon>
        <taxon>Bacillati</taxon>
        <taxon>Bacillota</taxon>
        <taxon>Clostridia</taxon>
        <taxon>Eubacteriales</taxon>
        <taxon>Clostridiaceae</taxon>
        <taxon>Clostridium</taxon>
    </lineage>
</organism>
<dbReference type="Proteomes" id="UP001078443">
    <property type="component" value="Unassembled WGS sequence"/>
</dbReference>
<dbReference type="SUPFAM" id="SSF140931">
    <property type="entry name" value="Fic-like"/>
    <property type="match status" value="1"/>
</dbReference>
<evidence type="ECO:0000259" key="1">
    <source>
        <dbReference type="PROSITE" id="PS51459"/>
    </source>
</evidence>
<dbReference type="InterPro" id="IPR040198">
    <property type="entry name" value="Fido_containing"/>
</dbReference>
<dbReference type="PROSITE" id="PS51459">
    <property type="entry name" value="FIDO"/>
    <property type="match status" value="1"/>
</dbReference>
<evidence type="ECO:0000313" key="3">
    <source>
        <dbReference type="Proteomes" id="UP001078443"/>
    </source>
</evidence>
<comment type="caution">
    <text evidence="2">The sequence shown here is derived from an EMBL/GenBank/DDBJ whole genome shotgun (WGS) entry which is preliminary data.</text>
</comment>
<keyword evidence="3" id="KW-1185">Reference proteome</keyword>
<feature type="domain" description="Fido" evidence="1">
    <location>
        <begin position="152"/>
        <end position="302"/>
    </location>
</feature>
<dbReference type="PANTHER" id="PTHR13504:SF38">
    <property type="entry name" value="FIDO DOMAIN-CONTAINING PROTEIN"/>
    <property type="match status" value="1"/>
</dbReference>
<dbReference type="Gene3D" id="1.10.3290.10">
    <property type="entry name" value="Fido-like domain"/>
    <property type="match status" value="1"/>
</dbReference>
<gene>
    <name evidence="2" type="ORF">OW763_14325</name>
</gene>
<sequence>MQNMINEFNKRYFTKKELQYRLPSTFNLNEFWNELMESRKNTSINIPLKDQSDNNFWFNITDNIKKYISIIETSATEDLFKSIPWDVEASVILDSLIDEAYNSSVIEGAFSTKKRTKEMVENNLPPKDKNEQMIINNFDALQYILRNMQNPLNEDMLLSIYKILTEDTLKEDEIVEKYRTDFVGVWDTKRGCFSYKAPDHTKVQTLMDDLLDFINNNTELHPLIKACIIHFYFVYIHPFFDGNGRTARAISYMYLLQQGYDFFKFFSISNLINEERNKYYTSIENTEVYQSDLTYFIDYYLNMIVKSIQRIKEQFTKEFGKKLLKDLLEKAGIMLNKRQTKIINYFITANKNIMIIDEYKKKNKISYETSRTDLNELVTLGFFKKTKVGKKYVYKFNKLGHIIKDIEESFIEFE</sequence>
<dbReference type="InterPro" id="IPR003812">
    <property type="entry name" value="Fido"/>
</dbReference>
<dbReference type="EMBL" id="JAPQER010000007">
    <property type="protein sequence ID" value="MCY6485507.1"/>
    <property type="molecule type" value="Genomic_DNA"/>
</dbReference>